<evidence type="ECO:0000256" key="1">
    <source>
        <dbReference type="ARBA" id="ARBA00001946"/>
    </source>
</evidence>
<sequence>MSTDDIKEVTKSLGDVVLDASEHQNQDPVKLSAVLEGFTQAALKSPDPLVREAYIESVVEVLKPRGDELDSGRDAALMCVPPLLPHINRLPGPTKEFLNLIAQYSDPREVTIVLNEEIGRLTEQSDPFVVSDGEGDEESAELDWTKAFPELEQILDMYTTEPAQHPYAPCPPGHSCAPLQGHSQHCAPGDGHGHVTLSAETCLQAVRCCVEVVSDYVRLQRRAEGDFLLNAPQADDQAMLIELIQTAIMIFGASVGADLTARWYLTMNPRYAGLHQDEAANGLEGQKALDAATRVTNASSVKPYSSLASLIILAANLPPLHGKVEDFAPNKDFFEDAMPVLNNAINGSAVDAGTAVTWALVDSAQKGLVTLENDQSFFLLETNTSPSTRLALMKLLGGVIAATPGTDNQIELWKQLLEPFNPFEAVRVQSVSLLREQLASPPQPSPLFCPEFRQQLGPILFEIPTIPEDPLALSFQDFVSSMYAAWFTECCNLLYFIVERDTANTSGIRDKAYLSEVKAKFLAPISSRMTEFKADITPELREQEPEVELVIDRVAAAAERDDAAHAVHVQGTVPQGWGATQITCLHDGRVTSTKPSPSASRLHLNLVLPLDKPPAQQPDGPVLPSHLSTHAHRLLDLSFRLDRVLFATHTHHLAHIPTTHLHQPFPQISTMLNASALATAGSPSNSAHPENLIVLPPTAQLQALLTLIRDEKTGRGDFVFYSDRIIRLLVEEGLNHLPVVPKTVRTPTGVDFDGVSFQGRICGVSIMRAGEAMEAGLRDCCRSVRIGKVCLDTVRFEWLLTSRVPPDTDSDPASTGGSCIKAIEVLLEQGCKEEKILFINLIASPKGVEVVCKKFPKMRVITAWVDEGLDEHSYITPGLGDFGDRYFL</sequence>
<accession>K1VLS5</accession>
<evidence type="ECO:0000256" key="4">
    <source>
        <dbReference type="ARBA" id="ARBA00011894"/>
    </source>
</evidence>
<dbReference type="Gene3D" id="3.40.50.2020">
    <property type="match status" value="1"/>
</dbReference>
<evidence type="ECO:0000256" key="2">
    <source>
        <dbReference type="ARBA" id="ARBA00005180"/>
    </source>
</evidence>
<dbReference type="InterPro" id="IPR029057">
    <property type="entry name" value="PRTase-like"/>
</dbReference>
<evidence type="ECO:0000256" key="3">
    <source>
        <dbReference type="ARBA" id="ARBA00009516"/>
    </source>
</evidence>
<evidence type="ECO:0000256" key="7">
    <source>
        <dbReference type="ARBA" id="ARBA00022679"/>
    </source>
</evidence>
<dbReference type="EMBL" id="AMBO01000405">
    <property type="protein sequence ID" value="EKC97647.1"/>
    <property type="molecule type" value="Genomic_DNA"/>
</dbReference>
<dbReference type="EC" id="2.4.2.9" evidence="4"/>
<keyword evidence="9" id="KW-0342">GTP-binding</keyword>
<dbReference type="Proteomes" id="UP000006757">
    <property type="component" value="Unassembled WGS sequence"/>
</dbReference>
<dbReference type="HOGENOM" id="CLU_015539_0_0_1"/>
<dbReference type="InterPro" id="IPR000836">
    <property type="entry name" value="PRTase_dom"/>
</dbReference>
<dbReference type="Pfam" id="PF14681">
    <property type="entry name" value="UPRTase"/>
    <property type="match status" value="1"/>
</dbReference>
<gene>
    <name evidence="11" type="ORF">A1Q2_08028</name>
</gene>
<evidence type="ECO:0000256" key="5">
    <source>
        <dbReference type="ARBA" id="ARBA00022533"/>
    </source>
</evidence>
<evidence type="ECO:0000256" key="9">
    <source>
        <dbReference type="ARBA" id="ARBA00023134"/>
    </source>
</evidence>
<keyword evidence="12" id="KW-1185">Reference proteome</keyword>
<feature type="domain" description="Phosphoribosyltransferase" evidence="10">
    <location>
        <begin position="697"/>
        <end position="887"/>
    </location>
</feature>
<dbReference type="GO" id="GO:0008655">
    <property type="term" value="P:pyrimidine-containing compound salvage"/>
    <property type="evidence" value="ECO:0007669"/>
    <property type="project" value="UniProtKB-ARBA"/>
</dbReference>
<keyword evidence="7 11" id="KW-0808">Transferase</keyword>
<dbReference type="OrthoDB" id="106623at2759"/>
<evidence type="ECO:0000313" key="11">
    <source>
        <dbReference type="EMBL" id="EKC97647.1"/>
    </source>
</evidence>
<evidence type="ECO:0000256" key="6">
    <source>
        <dbReference type="ARBA" id="ARBA00022676"/>
    </source>
</evidence>
<dbReference type="GO" id="GO:0004845">
    <property type="term" value="F:uracil phosphoribosyltransferase activity"/>
    <property type="evidence" value="ECO:0007669"/>
    <property type="project" value="UniProtKB-EC"/>
</dbReference>
<dbReference type="CDD" id="cd06223">
    <property type="entry name" value="PRTases_typeI"/>
    <property type="match status" value="1"/>
</dbReference>
<comment type="cofactor">
    <cofactor evidence="1">
        <name>Mg(2+)</name>
        <dbReference type="ChEBI" id="CHEBI:18420"/>
    </cofactor>
</comment>
<dbReference type="InParanoid" id="K1VLS5"/>
<organism evidence="11 12">
    <name type="scientific">Trichosporon asahii var. asahii (strain CBS 8904)</name>
    <name type="common">Yeast</name>
    <dbReference type="NCBI Taxonomy" id="1220162"/>
    <lineage>
        <taxon>Eukaryota</taxon>
        <taxon>Fungi</taxon>
        <taxon>Dikarya</taxon>
        <taxon>Basidiomycota</taxon>
        <taxon>Agaricomycotina</taxon>
        <taxon>Tremellomycetes</taxon>
        <taxon>Trichosporonales</taxon>
        <taxon>Trichosporonaceae</taxon>
        <taxon>Trichosporon</taxon>
    </lineage>
</organism>
<keyword evidence="6 11" id="KW-0328">Glycosyltransferase</keyword>
<dbReference type="FunFam" id="3.40.50.2020:FF:000023">
    <property type="entry name" value="Probable uracil phosphoribosyltransferase"/>
    <property type="match status" value="1"/>
</dbReference>
<evidence type="ECO:0000313" key="12">
    <source>
        <dbReference type="Proteomes" id="UP000006757"/>
    </source>
</evidence>
<name>K1VLS5_TRIAC</name>
<dbReference type="AlphaFoldDB" id="K1VLS5"/>
<dbReference type="SUPFAM" id="SSF53271">
    <property type="entry name" value="PRTase-like"/>
    <property type="match status" value="1"/>
</dbReference>
<dbReference type="GO" id="GO:0005525">
    <property type="term" value="F:GTP binding"/>
    <property type="evidence" value="ECO:0007669"/>
    <property type="project" value="UniProtKB-KW"/>
</dbReference>
<keyword evidence="8" id="KW-0547">Nucleotide-binding</keyword>
<comment type="pathway">
    <text evidence="2">Pyrimidine metabolism; UMP biosynthesis via salvage pathway; UMP from uracil: step 1/1.</text>
</comment>
<evidence type="ECO:0000256" key="8">
    <source>
        <dbReference type="ARBA" id="ARBA00022741"/>
    </source>
</evidence>
<dbReference type="eggNOG" id="KOG4203">
    <property type="taxonomic scope" value="Eukaryota"/>
</dbReference>
<reference evidence="11 12" key="1">
    <citation type="journal article" date="2012" name="Eukaryot. Cell">
        <title>Genome sequence of the Trichosporon asahii environmental strain CBS 8904.</title>
        <authorList>
            <person name="Yang R.Y."/>
            <person name="Li H.T."/>
            <person name="Zhu H."/>
            <person name="Zhou G.P."/>
            <person name="Wang M."/>
            <person name="Wang L."/>
        </authorList>
    </citation>
    <scope>NUCLEOTIDE SEQUENCE [LARGE SCALE GENOMIC DNA]</scope>
    <source>
        <strain evidence="11 12">CBS 8904</strain>
    </source>
</reference>
<keyword evidence="5" id="KW-0021">Allosteric enzyme</keyword>
<proteinExistence type="inferred from homology"/>
<protein>
    <recommendedName>
        <fullName evidence="4">uracil phosphoribosyltransferase</fullName>
        <ecNumber evidence="4">2.4.2.9</ecNumber>
    </recommendedName>
</protein>
<comment type="similarity">
    <text evidence="3">Belongs to the UPRTase family.</text>
</comment>
<comment type="caution">
    <text evidence="11">The sequence shown here is derived from an EMBL/GenBank/DDBJ whole genome shotgun (WGS) entry which is preliminary data.</text>
</comment>
<dbReference type="STRING" id="1220162.K1VLS5"/>
<evidence type="ECO:0000259" key="10">
    <source>
        <dbReference type="Pfam" id="PF14681"/>
    </source>
</evidence>